<evidence type="ECO:0000256" key="3">
    <source>
        <dbReference type="ARBA" id="ARBA00022614"/>
    </source>
</evidence>
<proteinExistence type="predicted"/>
<gene>
    <name evidence="5" type="ORF">OEZ85_004400</name>
</gene>
<keyword evidence="2" id="KW-0343">GTPase activation</keyword>
<name>A0ABY8ULR1_TETOB</name>
<keyword evidence="4" id="KW-0677">Repeat</keyword>
<dbReference type="Pfam" id="PF13516">
    <property type="entry name" value="LRR_6"/>
    <property type="match status" value="5"/>
</dbReference>
<keyword evidence="6" id="KW-1185">Reference proteome</keyword>
<dbReference type="InterPro" id="IPR027038">
    <property type="entry name" value="RanGap"/>
</dbReference>
<evidence type="ECO:0000313" key="5">
    <source>
        <dbReference type="EMBL" id="WIA22055.1"/>
    </source>
</evidence>
<dbReference type="InterPro" id="IPR001611">
    <property type="entry name" value="Leu-rich_rpt"/>
</dbReference>
<keyword evidence="3" id="KW-0433">Leucine-rich repeat</keyword>
<organism evidence="5 6">
    <name type="scientific">Tetradesmus obliquus</name>
    <name type="common">Green alga</name>
    <name type="synonym">Acutodesmus obliquus</name>
    <dbReference type="NCBI Taxonomy" id="3088"/>
    <lineage>
        <taxon>Eukaryota</taxon>
        <taxon>Viridiplantae</taxon>
        <taxon>Chlorophyta</taxon>
        <taxon>core chlorophytes</taxon>
        <taxon>Chlorophyceae</taxon>
        <taxon>CS clade</taxon>
        <taxon>Sphaeropleales</taxon>
        <taxon>Scenedesmaceae</taxon>
        <taxon>Tetradesmus</taxon>
    </lineage>
</organism>
<evidence type="ECO:0000256" key="1">
    <source>
        <dbReference type="ARBA" id="ARBA00004430"/>
    </source>
</evidence>
<reference evidence="5 6" key="1">
    <citation type="submission" date="2023-05" db="EMBL/GenBank/DDBJ databases">
        <title>A 100% complete, gapless, phased diploid assembly of the Scenedesmus obliquus UTEX 3031 genome.</title>
        <authorList>
            <person name="Biondi T.C."/>
            <person name="Hanschen E.R."/>
            <person name="Kwon T."/>
            <person name="Eng W."/>
            <person name="Kruse C.P.S."/>
            <person name="Koehler S.I."/>
            <person name="Kunde Y."/>
            <person name="Gleasner C.D."/>
            <person name="You Mak K.T."/>
            <person name="Polle J."/>
            <person name="Hovde B.T."/>
            <person name="Starkenburg S.R."/>
        </authorList>
    </citation>
    <scope>NUCLEOTIDE SEQUENCE [LARGE SCALE GENOMIC DNA]</scope>
    <source>
        <strain evidence="5 6">DOE0152z</strain>
    </source>
</reference>
<dbReference type="EMBL" id="CP126221">
    <property type="protein sequence ID" value="WIA22055.1"/>
    <property type="molecule type" value="Genomic_DNA"/>
</dbReference>
<sequence>MVWGKAAGSGVDDLVKRLQANDPQLKSLTILRFRRLNDEALSALVSAGLPQNKSVLVWDLEHKGLSQASGASVARVLQQHPVLQQLQLSRNSLTDAGLQQLCAVPWNCLTQLELAGCDLTHQGVLSLAAAPSIGQLQQLDLSHNDLGPAAAPGLAELLAKATSLQHLKLKSTQLQDDGVIGTAEGLLSASAGLRLLDLSSNQLNSTGLAALAAALARHPAGAAAVQHLVLAENPGVDDEAVCRLAESLAGHAAAAAGADGDTQQQQQQQQQQVVLDLAHAGVGAGGIAALSKVAALQQLSLFGCKLGGEPDIETLELGANPGVQEEGFEELVGQLRAGRPGLDVHWRVADSDGAPPGAGQQ</sequence>
<evidence type="ECO:0008006" key="7">
    <source>
        <dbReference type="Google" id="ProtNLM"/>
    </source>
</evidence>
<dbReference type="Gene3D" id="3.80.10.10">
    <property type="entry name" value="Ribonuclease Inhibitor"/>
    <property type="match status" value="2"/>
</dbReference>
<dbReference type="InterPro" id="IPR032675">
    <property type="entry name" value="LRR_dom_sf"/>
</dbReference>
<dbReference type="SMART" id="SM00368">
    <property type="entry name" value="LRR_RI"/>
    <property type="match status" value="5"/>
</dbReference>
<evidence type="ECO:0000256" key="2">
    <source>
        <dbReference type="ARBA" id="ARBA00022468"/>
    </source>
</evidence>
<dbReference type="PANTHER" id="PTHR24113">
    <property type="entry name" value="RAN GTPASE-ACTIVATING PROTEIN 1"/>
    <property type="match status" value="1"/>
</dbReference>
<protein>
    <recommendedName>
        <fullName evidence="7">RNI-like protein</fullName>
    </recommendedName>
</protein>
<evidence type="ECO:0000256" key="4">
    <source>
        <dbReference type="ARBA" id="ARBA00022737"/>
    </source>
</evidence>
<dbReference type="Proteomes" id="UP001244341">
    <property type="component" value="Chromosome 14b"/>
</dbReference>
<evidence type="ECO:0000313" key="6">
    <source>
        <dbReference type="Proteomes" id="UP001244341"/>
    </source>
</evidence>
<comment type="subcellular location">
    <subcellularLocation>
        <location evidence="1">Cytoplasm</location>
        <location evidence="1">Cytoskeleton</location>
        <location evidence="1">Cilium axoneme</location>
    </subcellularLocation>
</comment>
<accession>A0ABY8ULR1</accession>
<dbReference type="PANTHER" id="PTHR24113:SF12">
    <property type="entry name" value="RAN GTPASE-ACTIVATING PROTEIN 1"/>
    <property type="match status" value="1"/>
</dbReference>
<dbReference type="SUPFAM" id="SSF52047">
    <property type="entry name" value="RNI-like"/>
    <property type="match status" value="1"/>
</dbReference>